<gene>
    <name evidence="1" type="ORF">JTE90_010492</name>
</gene>
<keyword evidence="2" id="KW-1185">Reference proteome</keyword>
<protein>
    <submittedName>
        <fullName evidence="1">Uncharacterized protein</fullName>
    </submittedName>
</protein>
<name>A0AAV6W2M9_9ARAC</name>
<dbReference type="Pfam" id="PF14223">
    <property type="entry name" value="Retrotran_gag_2"/>
    <property type="match status" value="1"/>
</dbReference>
<evidence type="ECO:0000313" key="2">
    <source>
        <dbReference type="Proteomes" id="UP000827092"/>
    </source>
</evidence>
<organism evidence="1 2">
    <name type="scientific">Oedothorax gibbosus</name>
    <dbReference type="NCBI Taxonomy" id="931172"/>
    <lineage>
        <taxon>Eukaryota</taxon>
        <taxon>Metazoa</taxon>
        <taxon>Ecdysozoa</taxon>
        <taxon>Arthropoda</taxon>
        <taxon>Chelicerata</taxon>
        <taxon>Arachnida</taxon>
        <taxon>Araneae</taxon>
        <taxon>Araneomorphae</taxon>
        <taxon>Entelegynae</taxon>
        <taxon>Araneoidea</taxon>
        <taxon>Linyphiidae</taxon>
        <taxon>Erigoninae</taxon>
        <taxon>Oedothorax</taxon>
    </lineage>
</organism>
<proteinExistence type="predicted"/>
<accession>A0AAV6W2M9</accession>
<evidence type="ECO:0000313" key="1">
    <source>
        <dbReference type="EMBL" id="KAG8202131.1"/>
    </source>
</evidence>
<comment type="caution">
    <text evidence="1">The sequence shown here is derived from an EMBL/GenBank/DDBJ whole genome shotgun (WGS) entry which is preliminary data.</text>
</comment>
<dbReference type="EMBL" id="JAFNEN010000001">
    <property type="protein sequence ID" value="KAG8202131.1"/>
    <property type="molecule type" value="Genomic_DNA"/>
</dbReference>
<dbReference type="AlphaFoldDB" id="A0AAV6W2M9"/>
<sequence length="89" mass="10344">MSNLINGFFMTFDKLREMEIFSVDDLLSIILLYGIPDSFENFRCAIESRDTLPSADALKIKILEESESRRGGESLTTRYPERLFIFKKI</sequence>
<dbReference type="Proteomes" id="UP000827092">
    <property type="component" value="Unassembled WGS sequence"/>
</dbReference>
<reference evidence="1 2" key="1">
    <citation type="journal article" date="2022" name="Nat. Ecol. Evol.">
        <title>A masculinizing supergene underlies an exaggerated male reproductive morph in a spider.</title>
        <authorList>
            <person name="Hendrickx F."/>
            <person name="De Corte Z."/>
            <person name="Sonet G."/>
            <person name="Van Belleghem S.M."/>
            <person name="Kostlbacher S."/>
            <person name="Vangestel C."/>
        </authorList>
    </citation>
    <scope>NUCLEOTIDE SEQUENCE [LARGE SCALE GENOMIC DNA]</scope>
    <source>
        <strain evidence="1">W744_W776</strain>
    </source>
</reference>